<evidence type="ECO:0000256" key="6">
    <source>
        <dbReference type="ARBA" id="ARBA00023136"/>
    </source>
</evidence>
<evidence type="ECO:0000256" key="7">
    <source>
        <dbReference type="SAM" id="Phobius"/>
    </source>
</evidence>
<evidence type="ECO:0000256" key="1">
    <source>
        <dbReference type="ARBA" id="ARBA00004651"/>
    </source>
</evidence>
<feature type="transmembrane region" description="Helical" evidence="7">
    <location>
        <begin position="70"/>
        <end position="89"/>
    </location>
</feature>
<keyword evidence="9" id="KW-1185">Reference proteome</keyword>
<evidence type="ECO:0000256" key="3">
    <source>
        <dbReference type="ARBA" id="ARBA00022475"/>
    </source>
</evidence>
<evidence type="ECO:0000256" key="2">
    <source>
        <dbReference type="ARBA" id="ARBA00005779"/>
    </source>
</evidence>
<feature type="transmembrane region" description="Helical" evidence="7">
    <location>
        <begin position="110"/>
        <end position="128"/>
    </location>
</feature>
<comment type="similarity">
    <text evidence="2">Belongs to the UPF0719 family.</text>
</comment>
<evidence type="ECO:0000256" key="4">
    <source>
        <dbReference type="ARBA" id="ARBA00022692"/>
    </source>
</evidence>
<keyword evidence="3" id="KW-1003">Cell membrane</keyword>
<dbReference type="GO" id="GO:0005886">
    <property type="term" value="C:plasma membrane"/>
    <property type="evidence" value="ECO:0007669"/>
    <property type="project" value="UniProtKB-SubCell"/>
</dbReference>
<reference evidence="8" key="2">
    <citation type="submission" date="2020-09" db="EMBL/GenBank/DDBJ databases">
        <authorList>
            <person name="Sun Q."/>
            <person name="Ohkuma M."/>
        </authorList>
    </citation>
    <scope>NUCLEOTIDE SEQUENCE</scope>
    <source>
        <strain evidence="8">JCM 14719</strain>
    </source>
</reference>
<dbReference type="PANTHER" id="PTHR40043:SF1">
    <property type="entry name" value="UPF0719 INNER MEMBRANE PROTEIN YJFL"/>
    <property type="match status" value="1"/>
</dbReference>
<keyword evidence="6 7" id="KW-0472">Membrane</keyword>
<name>A0A8J3B7U8_9BACI</name>
<feature type="transmembrane region" description="Helical" evidence="7">
    <location>
        <begin position="41"/>
        <end position="64"/>
    </location>
</feature>
<dbReference type="Proteomes" id="UP000637720">
    <property type="component" value="Unassembled WGS sequence"/>
</dbReference>
<evidence type="ECO:0000256" key="5">
    <source>
        <dbReference type="ARBA" id="ARBA00022989"/>
    </source>
</evidence>
<protein>
    <submittedName>
        <fullName evidence="8">DUF350 domain-containing protein</fullName>
    </submittedName>
</protein>
<keyword evidence="5 7" id="KW-1133">Transmembrane helix</keyword>
<dbReference type="EMBL" id="BMOF01000002">
    <property type="protein sequence ID" value="GGJ91716.1"/>
    <property type="molecule type" value="Genomic_DNA"/>
</dbReference>
<feature type="transmembrane region" description="Helical" evidence="7">
    <location>
        <begin position="6"/>
        <end position="29"/>
    </location>
</feature>
<evidence type="ECO:0000313" key="9">
    <source>
        <dbReference type="Proteomes" id="UP000637720"/>
    </source>
</evidence>
<sequence length="132" mass="14592">MTYYVFNFLQFVSFGFLLLLVGALLFVYVTRYREMELIAKGNVSVAIVFGGKLIGLSLVLAGAIANSVGLLDMLIWGAIGISAQILFFFAAEWVTPRFRIQESLENDNKAVALFLFFISLSIGLLIAACMTY</sequence>
<reference evidence="8" key="1">
    <citation type="journal article" date="2014" name="Int. J. Syst. Evol. Microbiol.">
        <title>Complete genome sequence of Corynebacterium casei LMG S-19264T (=DSM 44701T), isolated from a smear-ripened cheese.</title>
        <authorList>
            <consortium name="US DOE Joint Genome Institute (JGI-PGF)"/>
            <person name="Walter F."/>
            <person name="Albersmeier A."/>
            <person name="Kalinowski J."/>
            <person name="Ruckert C."/>
        </authorList>
    </citation>
    <scope>NUCLEOTIDE SEQUENCE</scope>
    <source>
        <strain evidence="8">JCM 14719</strain>
    </source>
</reference>
<keyword evidence="4 7" id="KW-0812">Transmembrane</keyword>
<comment type="caution">
    <text evidence="8">The sequence shown here is derived from an EMBL/GenBank/DDBJ whole genome shotgun (WGS) entry which is preliminary data.</text>
</comment>
<accession>A0A8J3B7U8</accession>
<comment type="subcellular location">
    <subcellularLocation>
        <location evidence="1">Cell membrane</location>
        <topology evidence="1">Multi-pass membrane protein</topology>
    </subcellularLocation>
</comment>
<dbReference type="InterPro" id="IPR007140">
    <property type="entry name" value="DUF350"/>
</dbReference>
<dbReference type="PANTHER" id="PTHR40043">
    <property type="entry name" value="UPF0719 INNER MEMBRANE PROTEIN YJFL"/>
    <property type="match status" value="1"/>
</dbReference>
<dbReference type="RefSeq" id="WP_229725566.1">
    <property type="nucleotide sequence ID" value="NZ_BMOF01000002.1"/>
</dbReference>
<dbReference type="Pfam" id="PF03994">
    <property type="entry name" value="DUF350"/>
    <property type="match status" value="1"/>
</dbReference>
<dbReference type="AlphaFoldDB" id="A0A8J3B7U8"/>
<proteinExistence type="inferred from homology"/>
<organism evidence="8 9">
    <name type="scientific">Calditerricola satsumensis</name>
    <dbReference type="NCBI Taxonomy" id="373054"/>
    <lineage>
        <taxon>Bacteria</taxon>
        <taxon>Bacillati</taxon>
        <taxon>Bacillota</taxon>
        <taxon>Bacilli</taxon>
        <taxon>Bacillales</taxon>
        <taxon>Bacillaceae</taxon>
        <taxon>Calditerricola</taxon>
    </lineage>
</organism>
<gene>
    <name evidence="8" type="ORF">GCM10007043_01810</name>
</gene>
<evidence type="ECO:0000313" key="8">
    <source>
        <dbReference type="EMBL" id="GGJ91716.1"/>
    </source>
</evidence>